<feature type="transmembrane region" description="Helical" evidence="1">
    <location>
        <begin position="32"/>
        <end position="51"/>
    </location>
</feature>
<dbReference type="EMBL" id="CP080095">
    <property type="protein sequence ID" value="QYD67251.1"/>
    <property type="molecule type" value="Genomic_DNA"/>
</dbReference>
<dbReference type="Proteomes" id="UP000826462">
    <property type="component" value="Chromosome 1"/>
</dbReference>
<keyword evidence="1" id="KW-0812">Transmembrane</keyword>
<evidence type="ECO:0000313" key="2">
    <source>
        <dbReference type="EMBL" id="QYD67251.1"/>
    </source>
</evidence>
<sequence length="154" mass="16694">MNDRREQMQPQPQPRSQLAGVAPQFHPWRLSAGMLATALAWFALMGAGEVLTANVCGLSDANGPKGPPSWAMPVLIAISVACFALAIVGVVIAWRNVVLTREKRKYPLEGRARRVAELEWFLARISALSSAMFMFGMFVTVLAVAIVSPCGGPW</sequence>
<evidence type="ECO:0000256" key="1">
    <source>
        <dbReference type="SAM" id="Phobius"/>
    </source>
</evidence>
<keyword evidence="3" id="KW-1185">Reference proteome</keyword>
<evidence type="ECO:0000313" key="3">
    <source>
        <dbReference type="Proteomes" id="UP000826462"/>
    </source>
</evidence>
<name>A0ABX8UEQ3_9BURK</name>
<reference evidence="2 3" key="1">
    <citation type="submission" date="2021-07" db="EMBL/GenBank/DDBJ databases">
        <title>Paraburkholderia edwinii protects Aspergillus sp. from phenazines by acting as a toxin sponge.</title>
        <authorList>
            <person name="Dahlstrom K.M."/>
            <person name="Newman D.K."/>
        </authorList>
    </citation>
    <scope>NUCLEOTIDE SEQUENCE [LARGE SCALE GENOMIC DNA]</scope>
    <source>
        <strain evidence="2 3">Pe01</strain>
    </source>
</reference>
<dbReference type="RefSeq" id="WP_219796245.1">
    <property type="nucleotide sequence ID" value="NZ_CP080095.1"/>
</dbReference>
<gene>
    <name evidence="2" type="ORF">KZJ38_12755</name>
</gene>
<accession>A0ABX8UEQ3</accession>
<feature type="transmembrane region" description="Helical" evidence="1">
    <location>
        <begin position="71"/>
        <end position="94"/>
    </location>
</feature>
<feature type="transmembrane region" description="Helical" evidence="1">
    <location>
        <begin position="121"/>
        <end position="147"/>
    </location>
</feature>
<organism evidence="2 3">
    <name type="scientific">Paraburkholderia edwinii</name>
    <dbReference type="NCBI Taxonomy" id="2861782"/>
    <lineage>
        <taxon>Bacteria</taxon>
        <taxon>Pseudomonadati</taxon>
        <taxon>Pseudomonadota</taxon>
        <taxon>Betaproteobacteria</taxon>
        <taxon>Burkholderiales</taxon>
        <taxon>Burkholderiaceae</taxon>
        <taxon>Paraburkholderia</taxon>
    </lineage>
</organism>
<protein>
    <submittedName>
        <fullName evidence="2">Uncharacterized protein</fullName>
    </submittedName>
</protein>
<keyword evidence="1" id="KW-0472">Membrane</keyword>
<keyword evidence="1" id="KW-1133">Transmembrane helix</keyword>
<proteinExistence type="predicted"/>